<dbReference type="Pfam" id="PF00927">
    <property type="entry name" value="Transglut_C"/>
    <property type="match status" value="2"/>
</dbReference>
<protein>
    <recommendedName>
        <fullName evidence="4">Transglutaminase-like domain-containing protein</fullName>
    </recommendedName>
</protein>
<proteinExistence type="inferred from homology"/>
<dbReference type="SMART" id="SM00460">
    <property type="entry name" value="TGc"/>
    <property type="match status" value="1"/>
</dbReference>
<accession>A0A670IDI4</accession>
<sequence length="662" mass="73394">MAGLVNTDWKLKENTIKHRTDEYPGKELVVRRGQAFLISLTSRGALPAADKLTFTVETGSTCALQAETRVAFGITSTPSRRSWSAVQTSAGYGSLSVSILSPVDAAIGRYQLSIKTDTSRSTLPSSLGTFVLLFNPWMPEDDVFMANEAERKEYVLSEFGVIFCNNGKTLLPWNYGQFQDGILDICLSMLDMGLKYHKDSTAGMSQLSDPIHIGRVLSAMINCNDGDRGVLFGYWEACRDEKDPGSWSGSVEILRQWESSGFEPVRYGQCWVFAGVLTTVLRCIGIPTRIISNFSSGCDKNENLILEPSESTWNYHVWNECWFARPDLGCMYNGWQVLDATPQGRSTTEKVECGPASVKAIKEGDVDLPYDTAFVFSEVNADIEGSLDTKSIGQNISTKAVGSNDRLDVTDNYKYKEGSVKEREVFAKACAKLNLKTSHSESARSLREAAKPSVLGKIKVKSPLEIGKDVHLVLRLTNLGSTTEYLTPNMAAWSINSTGKPIHEIWKASILVTLGPKEEKEFPINISYAEYKQYLLIDNLIKVAASWSKKEGGNVNRVIILEKPSVAIKVLGEAKVGKEVKVTVTIDNCFDEELKDGVLKAEGSGLLEKTFRKNIPPLNPQDSYQVQFKFFPRKSGTKYLLVNFSCNKFKDSVTYQDINVVD</sequence>
<dbReference type="SUPFAM" id="SSF49309">
    <property type="entry name" value="Transglutaminase, two C-terminal domains"/>
    <property type="match status" value="2"/>
</dbReference>
<dbReference type="InterPro" id="IPR001102">
    <property type="entry name" value="Transglutaminase_N"/>
</dbReference>
<organism evidence="5 6">
    <name type="scientific">Podarcis muralis</name>
    <name type="common">Wall lizard</name>
    <name type="synonym">Lacerta muralis</name>
    <dbReference type="NCBI Taxonomy" id="64176"/>
    <lineage>
        <taxon>Eukaryota</taxon>
        <taxon>Metazoa</taxon>
        <taxon>Chordata</taxon>
        <taxon>Craniata</taxon>
        <taxon>Vertebrata</taxon>
        <taxon>Euteleostomi</taxon>
        <taxon>Lepidosauria</taxon>
        <taxon>Squamata</taxon>
        <taxon>Bifurcata</taxon>
        <taxon>Unidentata</taxon>
        <taxon>Episquamata</taxon>
        <taxon>Laterata</taxon>
        <taxon>Lacertibaenia</taxon>
        <taxon>Lacertidae</taxon>
        <taxon>Podarcis</taxon>
    </lineage>
</organism>
<evidence type="ECO:0000313" key="5">
    <source>
        <dbReference type="Ensembl" id="ENSPMRP00000009652.1"/>
    </source>
</evidence>
<keyword evidence="3" id="KW-0106">Calcium</keyword>
<reference evidence="5" key="3">
    <citation type="submission" date="2025-09" db="UniProtKB">
        <authorList>
            <consortium name="Ensembl"/>
        </authorList>
    </citation>
    <scope>IDENTIFICATION</scope>
</reference>
<dbReference type="InterPro" id="IPR036238">
    <property type="entry name" value="Transglutaminase_C_sf"/>
</dbReference>
<dbReference type="FunFam" id="2.60.40.10:FF:000278">
    <property type="entry name" value="Protein-glutamine gamma-glutamyltransferase 2"/>
    <property type="match status" value="1"/>
</dbReference>
<evidence type="ECO:0000259" key="4">
    <source>
        <dbReference type="SMART" id="SM00460"/>
    </source>
</evidence>
<keyword evidence="6" id="KW-1185">Reference proteome</keyword>
<dbReference type="InterPro" id="IPR013783">
    <property type="entry name" value="Ig-like_fold"/>
</dbReference>
<dbReference type="GeneTree" id="ENSGT01050000244866"/>
<feature type="binding site" evidence="3">
    <location>
        <position position="380"/>
    </location>
    <ligand>
        <name>Ca(2+)</name>
        <dbReference type="ChEBI" id="CHEBI:29108"/>
    </ligand>
</feature>
<keyword evidence="3" id="KW-0479">Metal-binding</keyword>
<comment type="similarity">
    <text evidence="1">Belongs to the transglutaminase superfamily. Transglutaminase family.</text>
</comment>
<dbReference type="Ensembl" id="ENSPMRT00000010294.1">
    <property type="protein sequence ID" value="ENSPMRP00000009652.1"/>
    <property type="gene ID" value="ENSPMRG00000006460.1"/>
</dbReference>
<reference evidence="5 6" key="1">
    <citation type="journal article" date="2019" name="Proc. Natl. Acad. Sci. U.S.A.">
        <title>Regulatory changes in pterin and carotenoid genes underlie balanced color polymorphisms in the wall lizard.</title>
        <authorList>
            <person name="Andrade P."/>
            <person name="Pinho C."/>
            <person name="Perez I de Lanuza G."/>
            <person name="Afonso S."/>
            <person name="Brejcha J."/>
            <person name="Rubin C.J."/>
            <person name="Wallerman O."/>
            <person name="Pereira P."/>
            <person name="Sabatino S.J."/>
            <person name="Bellati A."/>
            <person name="Pellitteri-Rosa D."/>
            <person name="Bosakova Z."/>
            <person name="Bunikis I."/>
            <person name="Carretero M.A."/>
            <person name="Feiner N."/>
            <person name="Marsik P."/>
            <person name="Pauperio F."/>
            <person name="Salvi D."/>
            <person name="Soler L."/>
            <person name="While G.M."/>
            <person name="Uller T."/>
            <person name="Font E."/>
            <person name="Andersson L."/>
            <person name="Carneiro M."/>
        </authorList>
    </citation>
    <scope>NUCLEOTIDE SEQUENCE</scope>
</reference>
<evidence type="ECO:0000256" key="2">
    <source>
        <dbReference type="PIRSR" id="PIRSR000459-1"/>
    </source>
</evidence>
<dbReference type="InterPro" id="IPR002931">
    <property type="entry name" value="Transglutaminase-like"/>
</dbReference>
<evidence type="ECO:0000256" key="3">
    <source>
        <dbReference type="PIRSR" id="PIRSR000459-2"/>
    </source>
</evidence>
<dbReference type="InterPro" id="IPR038765">
    <property type="entry name" value="Papain-like_cys_pep_sf"/>
</dbReference>
<evidence type="ECO:0000313" key="6">
    <source>
        <dbReference type="Proteomes" id="UP000472272"/>
    </source>
</evidence>
<feature type="binding site" evidence="3">
    <location>
        <position position="417"/>
    </location>
    <ligand>
        <name>Ca(2+)</name>
        <dbReference type="ChEBI" id="CHEBI:29108"/>
    </ligand>
</feature>
<dbReference type="Gene3D" id="3.90.260.10">
    <property type="entry name" value="Transglutaminase-like"/>
    <property type="match status" value="1"/>
</dbReference>
<dbReference type="Pfam" id="PF01841">
    <property type="entry name" value="Transglut_core"/>
    <property type="match status" value="1"/>
</dbReference>
<dbReference type="InterPro" id="IPR023608">
    <property type="entry name" value="Transglutaminase_animal"/>
</dbReference>
<dbReference type="InterPro" id="IPR008958">
    <property type="entry name" value="Transglutaminase_C"/>
</dbReference>
<dbReference type="InterPro" id="IPR014756">
    <property type="entry name" value="Ig_E-set"/>
</dbReference>
<dbReference type="SUPFAM" id="SSF54001">
    <property type="entry name" value="Cysteine proteinases"/>
    <property type="match status" value="1"/>
</dbReference>
<feature type="active site" evidence="2">
    <location>
        <position position="339"/>
    </location>
</feature>
<feature type="binding site" evidence="3">
    <location>
        <position position="422"/>
    </location>
    <ligand>
        <name>Ca(2+)</name>
        <dbReference type="ChEBI" id="CHEBI:29108"/>
    </ligand>
</feature>
<dbReference type="SUPFAM" id="SSF81296">
    <property type="entry name" value="E set domains"/>
    <property type="match status" value="1"/>
</dbReference>
<dbReference type="OMA" id="RVKDCVL"/>
<dbReference type="Pfam" id="PF00868">
    <property type="entry name" value="Transglut_N"/>
    <property type="match status" value="1"/>
</dbReference>
<dbReference type="GO" id="GO:0003810">
    <property type="term" value="F:protein-glutamine gamma-glutamyltransferase activity"/>
    <property type="evidence" value="ECO:0007669"/>
    <property type="project" value="InterPro"/>
</dbReference>
<feature type="active site" evidence="2">
    <location>
        <position position="270"/>
    </location>
</feature>
<dbReference type="FunFam" id="2.60.40.10:FF:000171">
    <property type="entry name" value="protein-glutamine gamma-glutamyltransferase 6"/>
    <property type="match status" value="1"/>
</dbReference>
<dbReference type="GO" id="GO:0046872">
    <property type="term" value="F:metal ion binding"/>
    <property type="evidence" value="ECO:0007669"/>
    <property type="project" value="UniProtKB-KW"/>
</dbReference>
<dbReference type="Gene3D" id="2.60.40.10">
    <property type="entry name" value="Immunoglobulins"/>
    <property type="match status" value="3"/>
</dbReference>
<dbReference type="PANTHER" id="PTHR11590:SF36">
    <property type="entry name" value="PROTEIN-GLUTAMINE GAMMA-GLUTAMYLTRANSFERASE E"/>
    <property type="match status" value="1"/>
</dbReference>
<dbReference type="FunFam" id="3.90.260.10:FF:000002">
    <property type="entry name" value="Erythrocyte membrane protein band 4.2"/>
    <property type="match status" value="1"/>
</dbReference>
<dbReference type="Proteomes" id="UP000472272">
    <property type="component" value="Chromosome 6"/>
</dbReference>
<feature type="binding site" evidence="3">
    <location>
        <position position="382"/>
    </location>
    <ligand>
        <name>Ca(2+)</name>
        <dbReference type="ChEBI" id="CHEBI:29108"/>
    </ligand>
</feature>
<dbReference type="InterPro" id="IPR036985">
    <property type="entry name" value="Transglutaminase-like_sf"/>
</dbReference>
<comment type="cofactor">
    <cofactor evidence="3">
        <name>Ca(2+)</name>
        <dbReference type="ChEBI" id="CHEBI:29108"/>
    </cofactor>
    <text evidence="3">Binds 1 Ca(2+) ion per subunit.</text>
</comment>
<name>A0A670IDI4_PODMU</name>
<evidence type="ECO:0000256" key="1">
    <source>
        <dbReference type="ARBA" id="ARBA00005968"/>
    </source>
</evidence>
<dbReference type="FunFam" id="2.60.40.10:FF:000090">
    <property type="entry name" value="Protein-glutamine gamma-glutamyltransferase 2"/>
    <property type="match status" value="1"/>
</dbReference>
<feature type="domain" description="Transglutaminase-like" evidence="4">
    <location>
        <begin position="262"/>
        <end position="342"/>
    </location>
</feature>
<feature type="active site" evidence="2">
    <location>
        <position position="316"/>
    </location>
</feature>
<dbReference type="PANTHER" id="PTHR11590">
    <property type="entry name" value="PROTEIN-GLUTAMINE GAMMA-GLUTAMYLTRANSFERASE"/>
    <property type="match status" value="1"/>
</dbReference>
<dbReference type="PIRSF" id="PIRSF000459">
    <property type="entry name" value="TGM_EBP42"/>
    <property type="match status" value="1"/>
</dbReference>
<dbReference type="AlphaFoldDB" id="A0A670IDI4"/>
<dbReference type="InterPro" id="IPR050779">
    <property type="entry name" value="Transglutaminase"/>
</dbReference>
<reference evidence="5" key="2">
    <citation type="submission" date="2025-08" db="UniProtKB">
        <authorList>
            <consortium name="Ensembl"/>
        </authorList>
    </citation>
    <scope>IDENTIFICATION</scope>
</reference>